<dbReference type="EMBL" id="CAJVPV010000378">
    <property type="protein sequence ID" value="CAG8453994.1"/>
    <property type="molecule type" value="Genomic_DNA"/>
</dbReference>
<organism evidence="1 2">
    <name type="scientific">Acaulospora morrowiae</name>
    <dbReference type="NCBI Taxonomy" id="94023"/>
    <lineage>
        <taxon>Eukaryota</taxon>
        <taxon>Fungi</taxon>
        <taxon>Fungi incertae sedis</taxon>
        <taxon>Mucoromycota</taxon>
        <taxon>Glomeromycotina</taxon>
        <taxon>Glomeromycetes</taxon>
        <taxon>Diversisporales</taxon>
        <taxon>Acaulosporaceae</taxon>
        <taxon>Acaulospora</taxon>
    </lineage>
</organism>
<proteinExistence type="predicted"/>
<dbReference type="AlphaFoldDB" id="A0A9N8VFZ9"/>
<accession>A0A9N8VFZ9</accession>
<dbReference type="SUPFAM" id="SSF56112">
    <property type="entry name" value="Protein kinase-like (PK-like)"/>
    <property type="match status" value="1"/>
</dbReference>
<dbReference type="InterPro" id="IPR011009">
    <property type="entry name" value="Kinase-like_dom_sf"/>
</dbReference>
<dbReference type="OrthoDB" id="2374426at2759"/>
<dbReference type="Gene3D" id="1.10.510.10">
    <property type="entry name" value="Transferase(Phosphotransferase) domain 1"/>
    <property type="match status" value="1"/>
</dbReference>
<evidence type="ECO:0000313" key="1">
    <source>
        <dbReference type="EMBL" id="CAG8453994.1"/>
    </source>
</evidence>
<protein>
    <submittedName>
        <fullName evidence="1">13965_t:CDS:1</fullName>
    </submittedName>
</protein>
<reference evidence="1" key="1">
    <citation type="submission" date="2021-06" db="EMBL/GenBank/DDBJ databases">
        <authorList>
            <person name="Kallberg Y."/>
            <person name="Tangrot J."/>
            <person name="Rosling A."/>
        </authorList>
    </citation>
    <scope>NUCLEOTIDE SEQUENCE</scope>
    <source>
        <strain evidence="1">CL551</strain>
    </source>
</reference>
<dbReference type="Proteomes" id="UP000789342">
    <property type="component" value="Unassembled WGS sequence"/>
</dbReference>
<evidence type="ECO:0000313" key="2">
    <source>
        <dbReference type="Proteomes" id="UP000789342"/>
    </source>
</evidence>
<keyword evidence="2" id="KW-1185">Reference proteome</keyword>
<sequence>MGNQQIRIINSETCKECNNEYYEYGWCNNCYAKRFQQDFKNWTSGNDVVDKFIQGNQLKATSFTTFIEWIPFEKFKDVTYLSKGGFGSVSKAVWPEGYIIGWNKELIRIPNVNVCLKRLDNSVNISPEFLQEVQNQLKLRAKSATVPVYGLSRDPVSNDYIIVTSYSEHQSIRDTILKSFESKRPTAKELVNAFEQWNTSKGCYDYDETTELHNQIEETKLLYTKQEYPMYDPVNVKVHPQALYTSRPLSINST</sequence>
<comment type="caution">
    <text evidence="1">The sequence shown here is derived from an EMBL/GenBank/DDBJ whole genome shotgun (WGS) entry which is preliminary data.</text>
</comment>
<name>A0A9N8VFZ9_9GLOM</name>
<gene>
    <name evidence="1" type="ORF">AMORRO_LOCUS1046</name>
</gene>